<evidence type="ECO:0000313" key="1">
    <source>
        <dbReference type="Proteomes" id="UP000887540"/>
    </source>
</evidence>
<dbReference type="AlphaFoldDB" id="A0A914CHH0"/>
<dbReference type="WBParaSite" id="ACRNAN_scaffold10736.g20651.t1">
    <property type="protein sequence ID" value="ACRNAN_scaffold10736.g20651.t1"/>
    <property type="gene ID" value="ACRNAN_scaffold10736.g20651"/>
</dbReference>
<proteinExistence type="predicted"/>
<name>A0A914CHH0_9BILA</name>
<accession>A0A914CHH0</accession>
<dbReference type="Gene3D" id="2.60.40.3770">
    <property type="match status" value="1"/>
</dbReference>
<protein>
    <submittedName>
        <fullName evidence="2">DNA-directed DNA polymerase</fullName>
    </submittedName>
</protein>
<organism evidence="1 2">
    <name type="scientific">Acrobeloides nanus</name>
    <dbReference type="NCBI Taxonomy" id="290746"/>
    <lineage>
        <taxon>Eukaryota</taxon>
        <taxon>Metazoa</taxon>
        <taxon>Ecdysozoa</taxon>
        <taxon>Nematoda</taxon>
        <taxon>Chromadorea</taxon>
        <taxon>Rhabditida</taxon>
        <taxon>Tylenchina</taxon>
        <taxon>Cephalobomorpha</taxon>
        <taxon>Cephaloboidea</taxon>
        <taxon>Cephalobidae</taxon>
        <taxon>Acrobeloides</taxon>
    </lineage>
</organism>
<dbReference type="Proteomes" id="UP000887540">
    <property type="component" value="Unplaced"/>
</dbReference>
<evidence type="ECO:0000313" key="2">
    <source>
        <dbReference type="WBParaSite" id="ACRNAN_scaffold10736.g20651.t1"/>
    </source>
</evidence>
<sequence length="110" mass="12448">MNSCKLTTGKLEDCTRYKKGAVLLAICITDFGNTMFHVDCDSVFIGMVCDSTPIEKDIPLHFDESYVNENSIARCLAYSQEFSLKAYLHIVPKTILHRTTHKCNGAKRRD</sequence>
<reference evidence="2" key="1">
    <citation type="submission" date="2022-11" db="UniProtKB">
        <authorList>
            <consortium name="WormBaseParasite"/>
        </authorList>
    </citation>
    <scope>IDENTIFICATION</scope>
</reference>
<keyword evidence="1" id="KW-1185">Reference proteome</keyword>